<dbReference type="Proteomes" id="UP000176939">
    <property type="component" value="Unassembled WGS sequence"/>
</dbReference>
<dbReference type="AlphaFoldDB" id="A0A1F7X168"/>
<dbReference type="EMBL" id="MGFQ01000035">
    <property type="protein sequence ID" value="OGM08832.1"/>
    <property type="molecule type" value="Genomic_DNA"/>
</dbReference>
<protein>
    <submittedName>
        <fullName evidence="1">Uncharacterized protein</fullName>
    </submittedName>
</protein>
<reference evidence="1 2" key="1">
    <citation type="journal article" date="2016" name="Nat. Commun.">
        <title>Thousands of microbial genomes shed light on interconnected biogeochemical processes in an aquifer system.</title>
        <authorList>
            <person name="Anantharaman K."/>
            <person name="Brown C.T."/>
            <person name="Hug L.A."/>
            <person name="Sharon I."/>
            <person name="Castelle C.J."/>
            <person name="Probst A.J."/>
            <person name="Thomas B.C."/>
            <person name="Singh A."/>
            <person name="Wilkins M.J."/>
            <person name="Karaoz U."/>
            <person name="Brodie E.L."/>
            <person name="Williams K.H."/>
            <person name="Hubbard S.S."/>
            <person name="Banfield J.F."/>
        </authorList>
    </citation>
    <scope>NUCLEOTIDE SEQUENCE [LARGE SCALE GENOMIC DNA]</scope>
</reference>
<sequence length="74" mass="8993">MNRDREYFYVVLNIDTWNLESFTDLKSVSERVPDISYRALLEEDKKDTFRYVKYPYRVWKAKHHKSKRGGKGFA</sequence>
<organism evidence="1 2">
    <name type="scientific">Candidatus Woesebacteria bacterium RBG_13_36_22</name>
    <dbReference type="NCBI Taxonomy" id="1802478"/>
    <lineage>
        <taxon>Bacteria</taxon>
        <taxon>Candidatus Woeseibacteriota</taxon>
    </lineage>
</organism>
<gene>
    <name evidence="1" type="ORF">A2Z67_02385</name>
</gene>
<proteinExistence type="predicted"/>
<evidence type="ECO:0000313" key="2">
    <source>
        <dbReference type="Proteomes" id="UP000176939"/>
    </source>
</evidence>
<comment type="caution">
    <text evidence="1">The sequence shown here is derived from an EMBL/GenBank/DDBJ whole genome shotgun (WGS) entry which is preliminary data.</text>
</comment>
<accession>A0A1F7X168</accession>
<name>A0A1F7X168_9BACT</name>
<evidence type="ECO:0000313" key="1">
    <source>
        <dbReference type="EMBL" id="OGM08832.1"/>
    </source>
</evidence>